<dbReference type="PROSITE" id="PS01052">
    <property type="entry name" value="CALPONIN_1"/>
    <property type="match status" value="1"/>
</dbReference>
<protein>
    <recommendedName>
        <fullName evidence="2">Transgelin</fullName>
    </recommendedName>
</protein>
<dbReference type="InterPro" id="IPR050606">
    <property type="entry name" value="Calponin-like"/>
</dbReference>
<dbReference type="PANTHER" id="PTHR47385">
    <property type="entry name" value="CALPONIN"/>
    <property type="match status" value="1"/>
</dbReference>
<name>H2ZDY1_CIOSA</name>
<dbReference type="GO" id="GO:0051015">
    <property type="term" value="F:actin filament binding"/>
    <property type="evidence" value="ECO:0007669"/>
    <property type="project" value="TreeGrafter"/>
</dbReference>
<dbReference type="PRINTS" id="PR00888">
    <property type="entry name" value="SM22CALPONIN"/>
</dbReference>
<proteinExistence type="inferred from homology"/>
<sequence>MAENRQKGYGLTRELANKIDAKYNADDEKQVVSWIMAILNQNGNTPTGKDEVHTWLRDGSVLCDLMLTLQPGSIKKVHRWPTFVPAPNAMRKNKESENISFFLAACETYGVNKTDLFQTVDLYEKQNMAQVLSTIYKLGAVAQKNGHSKGHTLGAKIADQNIRNHDEQKLKEGRNVIGLQMGTNQVASQSGMTAYGLGRQLTPQSK</sequence>
<dbReference type="GeneTree" id="ENSGT00940000166959"/>
<evidence type="ECO:0000313" key="4">
    <source>
        <dbReference type="Ensembl" id="ENSCSAVP00000015797.1"/>
    </source>
</evidence>
<dbReference type="PANTHER" id="PTHR47385:SF18">
    <property type="entry name" value="CALPONIN"/>
    <property type="match status" value="1"/>
</dbReference>
<dbReference type="Ensembl" id="ENSCSAVT00000015976.1">
    <property type="protein sequence ID" value="ENSCSAVP00000015797.1"/>
    <property type="gene ID" value="ENSCSAVG00000009285.1"/>
</dbReference>
<dbReference type="InterPro" id="IPR003096">
    <property type="entry name" value="SM22_calponin"/>
</dbReference>
<evidence type="ECO:0000256" key="1">
    <source>
        <dbReference type="ARBA" id="ARBA00009631"/>
    </source>
</evidence>
<dbReference type="AlphaFoldDB" id="H2ZDY1"/>
<dbReference type="eggNOG" id="KOG2046">
    <property type="taxonomic scope" value="Eukaryota"/>
</dbReference>
<dbReference type="STRING" id="51511.ENSCSAVP00000015797"/>
<feature type="domain" description="Calponin-homology (CH)" evidence="3">
    <location>
        <begin position="25"/>
        <end position="142"/>
    </location>
</feature>
<evidence type="ECO:0000256" key="2">
    <source>
        <dbReference type="RuleBase" id="RU361224"/>
    </source>
</evidence>
<dbReference type="InParanoid" id="H2ZDY1"/>
<dbReference type="PROSITE" id="PS50021">
    <property type="entry name" value="CH"/>
    <property type="match status" value="1"/>
</dbReference>
<dbReference type="Gene3D" id="1.10.418.10">
    <property type="entry name" value="Calponin-like domain"/>
    <property type="match status" value="1"/>
</dbReference>
<comment type="similarity">
    <text evidence="1 2">Belongs to the calponin family.</text>
</comment>
<evidence type="ECO:0000259" key="3">
    <source>
        <dbReference type="PROSITE" id="PS50021"/>
    </source>
</evidence>
<keyword evidence="5" id="KW-1185">Reference proteome</keyword>
<dbReference type="GO" id="GO:0015629">
    <property type="term" value="C:actin cytoskeleton"/>
    <property type="evidence" value="ECO:0007669"/>
    <property type="project" value="TreeGrafter"/>
</dbReference>
<dbReference type="Pfam" id="PF00307">
    <property type="entry name" value="CH"/>
    <property type="match status" value="1"/>
</dbReference>
<dbReference type="InterPro" id="IPR001715">
    <property type="entry name" value="CH_dom"/>
</dbReference>
<dbReference type="OMA" id="MILVEWI"/>
<dbReference type="Proteomes" id="UP000007875">
    <property type="component" value="Unassembled WGS sequence"/>
</dbReference>
<accession>H2ZDY1</accession>
<dbReference type="GO" id="GO:0007015">
    <property type="term" value="P:actin filament organization"/>
    <property type="evidence" value="ECO:0007669"/>
    <property type="project" value="TreeGrafter"/>
</dbReference>
<evidence type="ECO:0000313" key="5">
    <source>
        <dbReference type="Proteomes" id="UP000007875"/>
    </source>
</evidence>
<dbReference type="InterPro" id="IPR000557">
    <property type="entry name" value="Calponin_repeat"/>
</dbReference>
<dbReference type="SMART" id="SM00033">
    <property type="entry name" value="CH"/>
    <property type="match status" value="1"/>
</dbReference>
<reference evidence="4" key="2">
    <citation type="submission" date="2025-08" db="UniProtKB">
        <authorList>
            <consortium name="Ensembl"/>
        </authorList>
    </citation>
    <scope>IDENTIFICATION</scope>
</reference>
<organism evidence="4 5">
    <name type="scientific">Ciona savignyi</name>
    <name type="common">Pacific transparent sea squirt</name>
    <dbReference type="NCBI Taxonomy" id="51511"/>
    <lineage>
        <taxon>Eukaryota</taxon>
        <taxon>Metazoa</taxon>
        <taxon>Chordata</taxon>
        <taxon>Tunicata</taxon>
        <taxon>Ascidiacea</taxon>
        <taxon>Phlebobranchia</taxon>
        <taxon>Cionidae</taxon>
        <taxon>Ciona</taxon>
    </lineage>
</organism>
<dbReference type="HOGENOM" id="CLU_055232_1_1_1"/>
<dbReference type="Pfam" id="PF00402">
    <property type="entry name" value="Calponin"/>
    <property type="match status" value="1"/>
</dbReference>
<dbReference type="InterPro" id="IPR036872">
    <property type="entry name" value="CH_dom_sf"/>
</dbReference>
<dbReference type="FunCoup" id="H2ZDY1">
    <property type="interactions" value="28"/>
</dbReference>
<reference evidence="5" key="1">
    <citation type="submission" date="2003-08" db="EMBL/GenBank/DDBJ databases">
        <authorList>
            <person name="Birren B."/>
            <person name="Nusbaum C."/>
            <person name="Abebe A."/>
            <person name="Abouelleil A."/>
            <person name="Adekoya E."/>
            <person name="Ait-zahra M."/>
            <person name="Allen N."/>
            <person name="Allen T."/>
            <person name="An P."/>
            <person name="Anderson M."/>
            <person name="Anderson S."/>
            <person name="Arachchi H."/>
            <person name="Armbruster J."/>
            <person name="Bachantsang P."/>
            <person name="Baldwin J."/>
            <person name="Barry A."/>
            <person name="Bayul T."/>
            <person name="Blitshsteyn B."/>
            <person name="Bloom T."/>
            <person name="Blye J."/>
            <person name="Boguslavskiy L."/>
            <person name="Borowsky M."/>
            <person name="Boukhgalter B."/>
            <person name="Brunache A."/>
            <person name="Butler J."/>
            <person name="Calixte N."/>
            <person name="Calvo S."/>
            <person name="Camarata J."/>
            <person name="Campo K."/>
            <person name="Chang J."/>
            <person name="Cheshatsang Y."/>
            <person name="Citroen M."/>
            <person name="Collymore A."/>
            <person name="Considine T."/>
            <person name="Cook A."/>
            <person name="Cooke P."/>
            <person name="Corum B."/>
            <person name="Cuomo C."/>
            <person name="David R."/>
            <person name="Dawoe T."/>
            <person name="Degray S."/>
            <person name="Dodge S."/>
            <person name="Dooley K."/>
            <person name="Dorje P."/>
            <person name="Dorjee K."/>
            <person name="Dorris L."/>
            <person name="Duffey N."/>
            <person name="Dupes A."/>
            <person name="Elkins T."/>
            <person name="Engels R."/>
            <person name="Erickson J."/>
            <person name="Farina A."/>
            <person name="Faro S."/>
            <person name="Ferreira P."/>
            <person name="Fischer H."/>
            <person name="Fitzgerald M."/>
            <person name="Foley K."/>
            <person name="Gage D."/>
            <person name="Galagan J."/>
            <person name="Gearin G."/>
            <person name="Gnerre S."/>
            <person name="Gnirke A."/>
            <person name="Goyette A."/>
            <person name="Graham J."/>
            <person name="Grandbois E."/>
            <person name="Gyaltsen K."/>
            <person name="Hafez N."/>
            <person name="Hagopian D."/>
            <person name="Hagos B."/>
            <person name="Hall J."/>
            <person name="Hatcher B."/>
            <person name="Heller A."/>
            <person name="Higgins H."/>
            <person name="Honan T."/>
            <person name="Horn A."/>
            <person name="Houde N."/>
            <person name="Hughes L."/>
            <person name="Hulme W."/>
            <person name="Husby E."/>
            <person name="Iliev I."/>
            <person name="Jaffe D."/>
            <person name="Jones C."/>
            <person name="Kamal M."/>
            <person name="Kamat A."/>
            <person name="Kamvysselis M."/>
            <person name="Karlsson E."/>
            <person name="Kells C."/>
            <person name="Kieu A."/>
            <person name="Kisner P."/>
            <person name="Kodira C."/>
            <person name="Kulbokas E."/>
            <person name="Labutti K."/>
            <person name="Lama D."/>
            <person name="Landers T."/>
            <person name="Leger J."/>
            <person name="Levine S."/>
            <person name="Lewis D."/>
            <person name="Lewis T."/>
            <person name="Lindblad-toh K."/>
            <person name="Liu X."/>
            <person name="Lokyitsang T."/>
            <person name="Lokyitsang Y."/>
            <person name="Lucien O."/>
            <person name="Lui A."/>
            <person name="Ma L.J."/>
            <person name="Mabbitt R."/>
            <person name="Macdonald J."/>
            <person name="Maclean C."/>
            <person name="Major J."/>
            <person name="Manning J."/>
            <person name="Marabella R."/>
            <person name="Maru K."/>
            <person name="Matthews C."/>
            <person name="Mauceli E."/>
            <person name="Mccarthy M."/>
            <person name="Mcdonough S."/>
            <person name="Mcghee T."/>
            <person name="Meldrim J."/>
            <person name="Meneus L."/>
            <person name="Mesirov J."/>
            <person name="Mihalev A."/>
            <person name="Mihova T."/>
            <person name="Mikkelsen T."/>
            <person name="Mlenga V."/>
            <person name="Moru K."/>
            <person name="Mozes J."/>
            <person name="Mulrain L."/>
            <person name="Munson G."/>
            <person name="Naylor J."/>
            <person name="Newes C."/>
            <person name="Nguyen C."/>
            <person name="Nguyen N."/>
            <person name="Nguyen T."/>
            <person name="Nicol R."/>
            <person name="Nielsen C."/>
            <person name="Nizzari M."/>
            <person name="Norbu C."/>
            <person name="Norbu N."/>
            <person name="O'donnell P."/>
            <person name="Okoawo O."/>
            <person name="O'leary S."/>
            <person name="Omotosho B."/>
            <person name="O'neill K."/>
            <person name="Osman S."/>
            <person name="Parker S."/>
            <person name="Perrin D."/>
            <person name="Phunkhang P."/>
            <person name="Piqani B."/>
            <person name="Purcell S."/>
            <person name="Rachupka T."/>
            <person name="Ramasamy U."/>
            <person name="Rameau R."/>
            <person name="Ray V."/>
            <person name="Raymond C."/>
            <person name="Retta R."/>
            <person name="Richardson S."/>
            <person name="Rise C."/>
            <person name="Rodriguez J."/>
            <person name="Rogers J."/>
            <person name="Rogov P."/>
            <person name="Rutman M."/>
            <person name="Schupbach R."/>
            <person name="Seaman C."/>
            <person name="Settipalli S."/>
            <person name="Sharpe T."/>
            <person name="Sheridan J."/>
            <person name="Sherpa N."/>
            <person name="Shi J."/>
            <person name="Smirnov S."/>
            <person name="Smith C."/>
            <person name="Sougnez C."/>
            <person name="Spencer B."/>
            <person name="Stalker J."/>
            <person name="Stange-thomann N."/>
            <person name="Stavropoulos S."/>
            <person name="Stetson K."/>
            <person name="Stone C."/>
            <person name="Stone S."/>
            <person name="Stubbs M."/>
            <person name="Talamas J."/>
            <person name="Tchuinga P."/>
            <person name="Tenzing P."/>
            <person name="Tesfaye S."/>
            <person name="Theodore J."/>
            <person name="Thoulutsang Y."/>
            <person name="Topham K."/>
            <person name="Towey S."/>
            <person name="Tsamla T."/>
            <person name="Tsomo N."/>
            <person name="Vallee D."/>
            <person name="Vassiliev H."/>
            <person name="Venkataraman V."/>
            <person name="Vinson J."/>
            <person name="Vo A."/>
            <person name="Wade C."/>
            <person name="Wang S."/>
            <person name="Wangchuk T."/>
            <person name="Wangdi T."/>
            <person name="Whittaker C."/>
            <person name="Wilkinson J."/>
            <person name="Wu Y."/>
            <person name="Wyman D."/>
            <person name="Yadav S."/>
            <person name="Yang S."/>
            <person name="Yang X."/>
            <person name="Yeager S."/>
            <person name="Yee E."/>
            <person name="Young G."/>
            <person name="Zainoun J."/>
            <person name="Zembeck L."/>
            <person name="Zimmer A."/>
            <person name="Zody M."/>
            <person name="Lander E."/>
        </authorList>
    </citation>
    <scope>NUCLEOTIDE SEQUENCE [LARGE SCALE GENOMIC DNA]</scope>
</reference>
<reference evidence="4" key="3">
    <citation type="submission" date="2025-09" db="UniProtKB">
        <authorList>
            <consortium name="Ensembl"/>
        </authorList>
    </citation>
    <scope>IDENTIFICATION</scope>
</reference>
<dbReference type="PROSITE" id="PS51122">
    <property type="entry name" value="CALPONIN_2"/>
    <property type="match status" value="1"/>
</dbReference>
<dbReference type="SUPFAM" id="SSF47576">
    <property type="entry name" value="Calponin-homology domain, CH-domain"/>
    <property type="match status" value="1"/>
</dbReference>